<evidence type="ECO:0000256" key="1">
    <source>
        <dbReference type="SAM" id="Phobius"/>
    </source>
</evidence>
<evidence type="ECO:0000313" key="2">
    <source>
        <dbReference type="EMBL" id="SDE67136.1"/>
    </source>
</evidence>
<feature type="transmembrane region" description="Helical" evidence="1">
    <location>
        <begin position="16"/>
        <end position="35"/>
    </location>
</feature>
<keyword evidence="1" id="KW-0472">Membrane</keyword>
<proteinExistence type="predicted"/>
<dbReference type="Proteomes" id="UP000182427">
    <property type="component" value="Chromosome I"/>
</dbReference>
<keyword evidence="1" id="KW-0812">Transmembrane</keyword>
<accession>A0A1G7EUF8</accession>
<gene>
    <name evidence="2" type="ORF">SAMN05444167_0095</name>
</gene>
<dbReference type="OrthoDB" id="119094at2"/>
<dbReference type="AlphaFoldDB" id="A0A1G7EUF8"/>
<organism evidence="2 3">
    <name type="scientific">Terriglobus roseus</name>
    <dbReference type="NCBI Taxonomy" id="392734"/>
    <lineage>
        <taxon>Bacteria</taxon>
        <taxon>Pseudomonadati</taxon>
        <taxon>Acidobacteriota</taxon>
        <taxon>Terriglobia</taxon>
        <taxon>Terriglobales</taxon>
        <taxon>Acidobacteriaceae</taxon>
        <taxon>Terriglobus</taxon>
    </lineage>
</organism>
<protein>
    <submittedName>
        <fullName evidence="2">Uncharacterized protein</fullName>
    </submittedName>
</protein>
<evidence type="ECO:0000313" key="3">
    <source>
        <dbReference type="Proteomes" id="UP000182427"/>
    </source>
</evidence>
<name>A0A1G7EUF8_9BACT</name>
<keyword evidence="3" id="KW-1185">Reference proteome</keyword>
<keyword evidence="1" id="KW-1133">Transmembrane helix</keyword>
<sequence length="192" mass="20806">MAEMKLDGGDKQQRGMLVPILIALAILAAAGAWFAKVYLHPEVTATAGPLQTFEYTAKYARGGGMLVGENQTDVVTYVIADIALKDNTEVPLFLKTIDGTLTMEDGTIMTANALEKPDLPRLAAMFPDMQPKLDAVAPAPLLRESTIAPGATGHGYVIFAYNVPQDVWNKRKASDVSISFYHQETVKVKLPK</sequence>
<reference evidence="2 3" key="1">
    <citation type="submission" date="2016-10" db="EMBL/GenBank/DDBJ databases">
        <authorList>
            <person name="de Groot N.N."/>
        </authorList>
    </citation>
    <scope>NUCLEOTIDE SEQUENCE [LARGE SCALE GENOMIC DNA]</scope>
    <source>
        <strain evidence="2 3">GAS232</strain>
    </source>
</reference>
<dbReference type="RefSeq" id="WP_083343428.1">
    <property type="nucleotide sequence ID" value="NZ_LT629690.1"/>
</dbReference>
<dbReference type="EMBL" id="LT629690">
    <property type="protein sequence ID" value="SDE67136.1"/>
    <property type="molecule type" value="Genomic_DNA"/>
</dbReference>